<dbReference type="CDD" id="cd03413">
    <property type="entry name" value="CbiK_C"/>
    <property type="match status" value="1"/>
</dbReference>
<feature type="compositionally biased region" description="Basic residues" evidence="3">
    <location>
        <begin position="281"/>
        <end position="308"/>
    </location>
</feature>
<keyword evidence="2" id="KW-0170">Cobalt</keyword>
<organism evidence="4">
    <name type="scientific">uncultured Sporomusa sp</name>
    <dbReference type="NCBI Taxonomy" id="307249"/>
    <lineage>
        <taxon>Bacteria</taxon>
        <taxon>Bacillati</taxon>
        <taxon>Bacillota</taxon>
        <taxon>Negativicutes</taxon>
        <taxon>Selenomonadales</taxon>
        <taxon>Sporomusaceae</taxon>
        <taxon>Sporomusa</taxon>
        <taxon>environmental samples</taxon>
    </lineage>
</organism>
<keyword evidence="4" id="KW-0456">Lyase</keyword>
<dbReference type="GO" id="GO:0046872">
    <property type="term" value="F:metal ion binding"/>
    <property type="evidence" value="ECO:0007669"/>
    <property type="project" value="UniProtKB-KW"/>
</dbReference>
<evidence type="ECO:0000256" key="1">
    <source>
        <dbReference type="PIRSR" id="PIRSR033579-1"/>
    </source>
</evidence>
<dbReference type="PANTHER" id="PTHR33542:SF3">
    <property type="entry name" value="SIROHYDROCHLORIN FERROCHELATASE, CHLOROPLASTIC"/>
    <property type="match status" value="1"/>
</dbReference>
<keyword evidence="2" id="KW-0479">Metal-binding</keyword>
<dbReference type="CDD" id="cd03412">
    <property type="entry name" value="CbiK_N"/>
    <property type="match status" value="1"/>
</dbReference>
<feature type="binding site" evidence="2">
    <location>
        <position position="193"/>
    </location>
    <ligand>
        <name>Co(2+)</name>
        <dbReference type="ChEBI" id="CHEBI:48828"/>
    </ligand>
</feature>
<feature type="region of interest" description="Disordered" evidence="3">
    <location>
        <begin position="281"/>
        <end position="317"/>
    </location>
</feature>
<dbReference type="PANTHER" id="PTHR33542">
    <property type="entry name" value="SIROHYDROCHLORIN FERROCHELATASE, CHLOROPLASTIC"/>
    <property type="match status" value="1"/>
</dbReference>
<sequence length="317" mass="34818">MSQEQAANKKAILVVSFGTSYPETLKLNIESVENRIREAFPGYEVRRAFTSRTVIKRIAERDGVQIDNERQALERLHTEGYQEVYLQPLHIVPGAEYDKVKRLVSHYAHAKEKAFAVIRLGRPLLYSMGVDDHPDDYEIAIRALVHQLPAAAPDKAVVLMGHGGIHPGNAAYAALQLKLEEAGLNNVFIYTVEGFPSLESIIGKLKQKQVKQVTLMPFLLVAGDHATNDMAGEEEDSAKSQLAGAGFAVDVYFHGLGENTAIQDIYVAHLRSAIAHPPHGHACAHGHGHHQKGHCHTHAHGHGHKGHCHGNGYGHKD</sequence>
<evidence type="ECO:0000313" key="4">
    <source>
        <dbReference type="EMBL" id="SCM81577.1"/>
    </source>
</evidence>
<evidence type="ECO:0000256" key="2">
    <source>
        <dbReference type="PIRSR" id="PIRSR033579-3"/>
    </source>
</evidence>
<dbReference type="SUPFAM" id="SSF53800">
    <property type="entry name" value="Chelatase"/>
    <property type="match status" value="1"/>
</dbReference>
<evidence type="ECO:0000256" key="3">
    <source>
        <dbReference type="SAM" id="MobiDB-lite"/>
    </source>
</evidence>
<name>A0A212LVU5_9FIRM</name>
<dbReference type="InterPro" id="IPR050963">
    <property type="entry name" value="Sirohydro_Cobaltochel/CbiX"/>
</dbReference>
<dbReference type="PIRSF" id="PIRSF033579">
    <property type="entry name" value="Anaer_Co_chel"/>
    <property type="match status" value="1"/>
</dbReference>
<dbReference type="GO" id="GO:0019251">
    <property type="term" value="P:anaerobic cobalamin biosynthetic process"/>
    <property type="evidence" value="ECO:0007669"/>
    <property type="project" value="InterPro"/>
</dbReference>
<dbReference type="RefSeq" id="WP_288184568.1">
    <property type="nucleotide sequence ID" value="NZ_LT608335.1"/>
</dbReference>
<feature type="binding site" evidence="2">
    <location>
        <position position="162"/>
    </location>
    <ligand>
        <name>Co(2+)</name>
        <dbReference type="ChEBI" id="CHEBI:48828"/>
    </ligand>
</feature>
<dbReference type="AlphaFoldDB" id="A0A212LVU5"/>
<feature type="active site" description="Proton acceptor" evidence="1">
    <location>
        <position position="162"/>
    </location>
</feature>
<gene>
    <name evidence="4" type="primary">cbiK</name>
    <name evidence="4" type="ORF">KL86SPO_40061</name>
</gene>
<accession>A0A212LVU5</accession>
<dbReference type="Gene3D" id="3.40.50.1400">
    <property type="match status" value="2"/>
</dbReference>
<feature type="binding site" evidence="2">
    <location>
        <position position="225"/>
    </location>
    <ligand>
        <name>Co(2+)</name>
        <dbReference type="ChEBI" id="CHEBI:48828"/>
    </ligand>
</feature>
<dbReference type="Pfam" id="PF06180">
    <property type="entry name" value="CbiK"/>
    <property type="match status" value="1"/>
</dbReference>
<dbReference type="EC" id="4.99.1.3" evidence="4"/>
<dbReference type="EMBL" id="FMJE01000004">
    <property type="protein sequence ID" value="SCM81577.1"/>
    <property type="molecule type" value="Genomic_DNA"/>
</dbReference>
<protein>
    <submittedName>
        <fullName evidence="4">Sirohydrochlorin cobaltochelatase</fullName>
        <ecNumber evidence="4">4.99.1.3</ecNumber>
    </submittedName>
</protein>
<proteinExistence type="predicted"/>
<dbReference type="InterPro" id="IPR010388">
    <property type="entry name" value="Anaerobic_Co-chelatase"/>
</dbReference>
<reference evidence="4" key="1">
    <citation type="submission" date="2016-08" db="EMBL/GenBank/DDBJ databases">
        <authorList>
            <person name="Seilhamer J.J."/>
        </authorList>
    </citation>
    <scope>NUCLEOTIDE SEQUENCE</scope>
    <source>
        <strain evidence="4">86</strain>
    </source>
</reference>
<dbReference type="GO" id="GO:0016852">
    <property type="term" value="F:sirohydrochlorin cobaltochelatase activity"/>
    <property type="evidence" value="ECO:0007669"/>
    <property type="project" value="UniProtKB-EC"/>
</dbReference>